<dbReference type="PANTHER" id="PTHR43289">
    <property type="entry name" value="MITOGEN-ACTIVATED PROTEIN KINASE KINASE KINASE 20-RELATED"/>
    <property type="match status" value="1"/>
</dbReference>
<evidence type="ECO:0000313" key="7">
    <source>
        <dbReference type="EMBL" id="MEK7953199.1"/>
    </source>
</evidence>
<keyword evidence="1 7" id="KW-0808">Transferase</keyword>
<comment type="caution">
    <text evidence="7">The sequence shown here is derived from an EMBL/GenBank/DDBJ whole genome shotgun (WGS) entry which is preliminary data.</text>
</comment>
<dbReference type="EMBL" id="JBBUKT010000010">
    <property type="protein sequence ID" value="MEK7953199.1"/>
    <property type="molecule type" value="Genomic_DNA"/>
</dbReference>
<dbReference type="SUPFAM" id="SSF56112">
    <property type="entry name" value="Protein kinase-like (PK-like)"/>
    <property type="match status" value="1"/>
</dbReference>
<evidence type="ECO:0000256" key="5">
    <source>
        <dbReference type="PROSITE-ProRule" id="PRU10141"/>
    </source>
</evidence>
<dbReference type="InterPro" id="IPR000719">
    <property type="entry name" value="Prot_kinase_dom"/>
</dbReference>
<reference evidence="7 8" key="1">
    <citation type="submission" date="2024-04" db="EMBL/GenBank/DDBJ databases">
        <title>Luteolibacter sp. isolated from soil.</title>
        <authorList>
            <person name="An J."/>
        </authorList>
    </citation>
    <scope>NUCLEOTIDE SEQUENCE [LARGE SCALE GENOMIC DNA]</scope>
    <source>
        <strain evidence="7 8">Y139</strain>
    </source>
</reference>
<sequence length="1007" mass="112937">MMDTHDDIFAVARELPQHERAPYLDEACDSPEQRARVEALLKDANEADAFFAGMDAPRAPEIAEKAGDTIGRYKLLQRIGEGGFGVVFMAEQREPIIRRVALKIIKAGMDTRDVIARFEAERQALAMMEHPGIAKVFDAGATATGRPYFVMELVRGMSITTFCDVHEYDTRRRLELFSEVCAAVQHAHQKGIIHRDLKPSNIIVGLDGDRPVVKVIDFGIAKAMQQQLTDKTLFTRFEQFIGTPLYISPEQASLSAIDIDTRSDIYSLGVLLYELLTGKPPIEASELMAAGFDEMRRIIREKEAPRPSTRLATIEDEEIRTIAKARHTQPKTLGFLIRGELDWIVLKALEKDRRRRYETANALREDLGRFLRNEPVSAAAPSRLYQMRKFVERHRRGVTMAALVAAVMVAATVVSMRQAIRAKKAEDVAVASLANVAAERDEKDRARREAEDVAKFLTEVFASPDPTISGRQVTVAESLERASKKLETDFADQPDRRAHFQHALGNTYNALGLYQEAIDLQEKAYYHYLNRFGKEDERTLSTASDLALSYAFGNKPGYAGRLQEELLEFHRRHDGPDDPKTIAAMQHLAISYDTVGRATTALELRVEVLDRTLKRFGADDPRTLSAMQNLAISKDRNGDKEEALKLREEVLSKLQKVRGPEHPDTLRAISNLTISYDQAGRHEESLKLREQVLETSHKVLGSEHPETMLRMENLAGSYERVGRRDEAMRLRSNAADLRRIAMEKSPEQSLRTMVEIAAAYGQAGREGASQALWEAIGRRAEQELPAKPTWEHQDALLARAEWRARQGHWRTAAEDTSHLIDLSAQSIRFLHQAALLSRANDREGYRNLCHKALEAFANSPYLLDAERASKICWLMPGIDFDRNLAHSLSDRSLGLEDYSHSWALLNKGLCAYRLGEFQVAAEHLEKCLTSGLAPEGMAAAQAVLAMTRQSTGGNAAANEMLQAAGKTLGNAFAQADDTPQQVPFGQWYDWLIARCLYEEAARELTKP</sequence>
<evidence type="ECO:0000256" key="2">
    <source>
        <dbReference type="ARBA" id="ARBA00022741"/>
    </source>
</evidence>
<dbReference type="PROSITE" id="PS00107">
    <property type="entry name" value="PROTEIN_KINASE_ATP"/>
    <property type="match status" value="1"/>
</dbReference>
<feature type="binding site" evidence="5">
    <location>
        <position position="103"/>
    </location>
    <ligand>
        <name>ATP</name>
        <dbReference type="ChEBI" id="CHEBI:30616"/>
    </ligand>
</feature>
<evidence type="ECO:0000259" key="6">
    <source>
        <dbReference type="PROSITE" id="PS50011"/>
    </source>
</evidence>
<keyword evidence="3 7" id="KW-0418">Kinase</keyword>
<feature type="domain" description="Protein kinase" evidence="6">
    <location>
        <begin position="73"/>
        <end position="371"/>
    </location>
</feature>
<dbReference type="InterPro" id="IPR011009">
    <property type="entry name" value="Kinase-like_dom_sf"/>
</dbReference>
<dbReference type="Gene3D" id="3.30.200.20">
    <property type="entry name" value="Phosphorylase Kinase, domain 1"/>
    <property type="match status" value="1"/>
</dbReference>
<dbReference type="InterPro" id="IPR017441">
    <property type="entry name" value="Protein_kinase_ATP_BS"/>
</dbReference>
<dbReference type="PROSITE" id="PS00108">
    <property type="entry name" value="PROTEIN_KINASE_ST"/>
    <property type="match status" value="1"/>
</dbReference>
<evidence type="ECO:0000313" key="8">
    <source>
        <dbReference type="Proteomes" id="UP001371305"/>
    </source>
</evidence>
<dbReference type="SUPFAM" id="SSF48452">
    <property type="entry name" value="TPR-like"/>
    <property type="match status" value="4"/>
</dbReference>
<name>A0ABU9AZJ9_9BACT</name>
<dbReference type="Pfam" id="PF00069">
    <property type="entry name" value="Pkinase"/>
    <property type="match status" value="1"/>
</dbReference>
<dbReference type="EC" id="2.7.11.1" evidence="7"/>
<dbReference type="SMART" id="SM00220">
    <property type="entry name" value="S_TKc"/>
    <property type="match status" value="1"/>
</dbReference>
<keyword evidence="2 5" id="KW-0547">Nucleotide-binding</keyword>
<gene>
    <name evidence="7" type="ORF">WKV53_21975</name>
</gene>
<dbReference type="InterPro" id="IPR011990">
    <property type="entry name" value="TPR-like_helical_dom_sf"/>
</dbReference>
<keyword evidence="8" id="KW-1185">Reference proteome</keyword>
<accession>A0ABU9AZJ9</accession>
<protein>
    <submittedName>
        <fullName evidence="7">Serine/threonine-protein kinase</fullName>
        <ecNumber evidence="7">2.7.11.1</ecNumber>
    </submittedName>
</protein>
<dbReference type="InterPro" id="IPR008271">
    <property type="entry name" value="Ser/Thr_kinase_AS"/>
</dbReference>
<dbReference type="Gene3D" id="1.25.40.10">
    <property type="entry name" value="Tetratricopeptide repeat domain"/>
    <property type="match status" value="2"/>
</dbReference>
<dbReference type="Gene3D" id="1.10.510.10">
    <property type="entry name" value="Transferase(Phosphotransferase) domain 1"/>
    <property type="match status" value="1"/>
</dbReference>
<dbReference type="Proteomes" id="UP001371305">
    <property type="component" value="Unassembled WGS sequence"/>
</dbReference>
<dbReference type="GO" id="GO:0004674">
    <property type="term" value="F:protein serine/threonine kinase activity"/>
    <property type="evidence" value="ECO:0007669"/>
    <property type="project" value="UniProtKB-EC"/>
</dbReference>
<dbReference type="PROSITE" id="PS50011">
    <property type="entry name" value="PROTEIN_KINASE_DOM"/>
    <property type="match status" value="1"/>
</dbReference>
<dbReference type="RefSeq" id="WP_341406962.1">
    <property type="nucleotide sequence ID" value="NZ_JBBUKT010000010.1"/>
</dbReference>
<organism evidence="7 8">
    <name type="scientific">Luteolibacter soli</name>
    <dbReference type="NCBI Taxonomy" id="3135280"/>
    <lineage>
        <taxon>Bacteria</taxon>
        <taxon>Pseudomonadati</taxon>
        <taxon>Verrucomicrobiota</taxon>
        <taxon>Verrucomicrobiia</taxon>
        <taxon>Verrucomicrobiales</taxon>
        <taxon>Verrucomicrobiaceae</taxon>
        <taxon>Luteolibacter</taxon>
    </lineage>
</organism>
<dbReference type="Pfam" id="PF13424">
    <property type="entry name" value="TPR_12"/>
    <property type="match status" value="1"/>
</dbReference>
<dbReference type="CDD" id="cd14014">
    <property type="entry name" value="STKc_PknB_like"/>
    <property type="match status" value="1"/>
</dbReference>
<evidence type="ECO:0000256" key="3">
    <source>
        <dbReference type="ARBA" id="ARBA00022777"/>
    </source>
</evidence>
<dbReference type="PANTHER" id="PTHR43289:SF6">
    <property type="entry name" value="SERINE_THREONINE-PROTEIN KINASE NEKL-3"/>
    <property type="match status" value="1"/>
</dbReference>
<keyword evidence="4 5" id="KW-0067">ATP-binding</keyword>
<evidence type="ECO:0000256" key="4">
    <source>
        <dbReference type="ARBA" id="ARBA00022840"/>
    </source>
</evidence>
<proteinExistence type="predicted"/>
<evidence type="ECO:0000256" key="1">
    <source>
        <dbReference type="ARBA" id="ARBA00022679"/>
    </source>
</evidence>